<dbReference type="OrthoDB" id="9810929at2"/>
<evidence type="ECO:0000256" key="4">
    <source>
        <dbReference type="ARBA" id="ARBA00022490"/>
    </source>
</evidence>
<keyword evidence="12" id="KW-1185">Reference proteome</keyword>
<sequence>MSRVELLAGSRAELLAERIDEAIGVLELLRSPPVAEAVDRIAGAVVGALRGGGRVLLCGNGGSAADAQHLAAELVGRFQLERQPFAAIALGDNVAAVTAIGNDYSYDEVFSRAVLAHGRPGDVLIGLSTSGRSANVVRALEAGRSRGLVTCAFVGAPGSPMAAAADLVVAVDGPGTARIQEAHKLLGHTIFEIAERELC</sequence>
<comment type="miscellaneous">
    <text evidence="9">The reaction produces a racemic mixture of D-glycero-alpha-D-manno-heptose 7-phosphate and D-glycero-beta-D-manno-heptose 7-phosphate.</text>
</comment>
<gene>
    <name evidence="9" type="primary">gmhA</name>
    <name evidence="11" type="ORF">FSW04_03035</name>
</gene>
<dbReference type="GO" id="GO:0008968">
    <property type="term" value="F:D-sedoheptulose 7-phosphate isomerase activity"/>
    <property type="evidence" value="ECO:0007669"/>
    <property type="project" value="UniProtKB-UniRule"/>
</dbReference>
<feature type="binding site" evidence="9">
    <location>
        <begin position="128"/>
        <end position="130"/>
    </location>
    <ligand>
        <name>substrate</name>
    </ligand>
</feature>
<evidence type="ECO:0000256" key="9">
    <source>
        <dbReference type="HAMAP-Rule" id="MF_00067"/>
    </source>
</evidence>
<evidence type="ECO:0000256" key="1">
    <source>
        <dbReference type="ARBA" id="ARBA00000348"/>
    </source>
</evidence>
<feature type="binding site" evidence="9">
    <location>
        <position position="188"/>
    </location>
    <ligand>
        <name>Zn(2+)</name>
        <dbReference type="ChEBI" id="CHEBI:29105"/>
    </ligand>
</feature>
<keyword evidence="8 9" id="KW-0119">Carbohydrate metabolism</keyword>
<dbReference type="AlphaFoldDB" id="A0A5B8U1G3"/>
<reference evidence="11 12" key="1">
    <citation type="journal article" date="2018" name="J. Microbiol.">
        <title>Baekduia soli gen. nov., sp. nov., a novel bacterium isolated from the soil of Baekdu Mountain and proposal of a novel family name, Baekduiaceae fam. nov.</title>
        <authorList>
            <person name="An D.S."/>
            <person name="Siddiqi M.Z."/>
            <person name="Kim K.H."/>
            <person name="Yu H.S."/>
            <person name="Im W.T."/>
        </authorList>
    </citation>
    <scope>NUCLEOTIDE SEQUENCE [LARGE SCALE GENOMIC DNA]</scope>
    <source>
        <strain evidence="11 12">BR7-21</strain>
    </source>
</reference>
<keyword evidence="5 9" id="KW-0479">Metal-binding</keyword>
<dbReference type="EC" id="5.3.1.28" evidence="9"/>
<feature type="binding site" evidence="9">
    <location>
        <position position="69"/>
    </location>
    <ligand>
        <name>Zn(2+)</name>
        <dbReference type="ChEBI" id="CHEBI:29105"/>
    </ligand>
</feature>
<comment type="similarity">
    <text evidence="3 9">Belongs to the SIS family. GmhA subfamily.</text>
</comment>
<dbReference type="InterPro" id="IPR035461">
    <property type="entry name" value="GmhA/DiaA"/>
</dbReference>
<evidence type="ECO:0000259" key="10">
    <source>
        <dbReference type="PROSITE" id="PS51464"/>
    </source>
</evidence>
<dbReference type="PROSITE" id="PS51464">
    <property type="entry name" value="SIS"/>
    <property type="match status" value="1"/>
</dbReference>
<dbReference type="RefSeq" id="WP_146916117.1">
    <property type="nucleotide sequence ID" value="NZ_CP042430.1"/>
</dbReference>
<accession>A0A5B8U1G3</accession>
<feature type="binding site" evidence="9">
    <location>
        <begin position="102"/>
        <end position="103"/>
    </location>
    <ligand>
        <name>substrate</name>
    </ligand>
</feature>
<feature type="binding site" evidence="9">
    <location>
        <position position="180"/>
    </location>
    <ligand>
        <name>Zn(2+)</name>
        <dbReference type="ChEBI" id="CHEBI:29105"/>
    </ligand>
</feature>
<evidence type="ECO:0000313" key="12">
    <source>
        <dbReference type="Proteomes" id="UP000321805"/>
    </source>
</evidence>
<dbReference type="GO" id="GO:0097367">
    <property type="term" value="F:carbohydrate derivative binding"/>
    <property type="evidence" value="ECO:0007669"/>
    <property type="project" value="InterPro"/>
</dbReference>
<feature type="binding site" evidence="9">
    <location>
        <position position="73"/>
    </location>
    <ligand>
        <name>substrate</name>
    </ligand>
</feature>
<dbReference type="HAMAP" id="MF_00067">
    <property type="entry name" value="GmhA"/>
    <property type="match status" value="1"/>
</dbReference>
<feature type="binding site" evidence="9">
    <location>
        <begin position="60"/>
        <end position="62"/>
    </location>
    <ligand>
        <name>substrate</name>
    </ligand>
</feature>
<dbReference type="CDD" id="cd05006">
    <property type="entry name" value="SIS_GmhA"/>
    <property type="match status" value="1"/>
</dbReference>
<dbReference type="InterPro" id="IPR004515">
    <property type="entry name" value="Phosphoheptose_Isoase"/>
</dbReference>
<dbReference type="EMBL" id="CP042430">
    <property type="protein sequence ID" value="QEC46655.1"/>
    <property type="molecule type" value="Genomic_DNA"/>
</dbReference>
<comment type="catalytic activity">
    <reaction evidence="1 9">
        <text>2 D-sedoheptulose 7-phosphate = D-glycero-alpha-D-manno-heptose 7-phosphate + D-glycero-beta-D-manno-heptose 7-phosphate</text>
        <dbReference type="Rhea" id="RHEA:27489"/>
        <dbReference type="ChEBI" id="CHEBI:57483"/>
        <dbReference type="ChEBI" id="CHEBI:60203"/>
        <dbReference type="ChEBI" id="CHEBI:60204"/>
        <dbReference type="EC" id="5.3.1.28"/>
    </reaction>
</comment>
<feature type="binding site" evidence="9">
    <location>
        <position position="133"/>
    </location>
    <ligand>
        <name>substrate</name>
    </ligand>
</feature>
<dbReference type="KEGG" id="bsol:FSW04_03035"/>
<name>A0A5B8U1G3_9ACTN</name>
<keyword evidence="6 9" id="KW-0862">Zinc</keyword>
<comment type="subcellular location">
    <subcellularLocation>
        <location evidence="2 9">Cytoplasm</location>
    </subcellularLocation>
</comment>
<keyword evidence="7 9" id="KW-0413">Isomerase</keyword>
<dbReference type="InterPro" id="IPR050099">
    <property type="entry name" value="SIS_GmhA/DiaA_subfam"/>
</dbReference>
<dbReference type="GO" id="GO:0005737">
    <property type="term" value="C:cytoplasm"/>
    <property type="evidence" value="ECO:0007669"/>
    <property type="project" value="UniProtKB-SubCell"/>
</dbReference>
<feature type="binding site" evidence="9">
    <location>
        <position position="180"/>
    </location>
    <ligand>
        <name>substrate</name>
    </ligand>
</feature>
<dbReference type="PANTHER" id="PTHR30390">
    <property type="entry name" value="SEDOHEPTULOSE 7-PHOSPHATE ISOMERASE / DNAA INITIATOR-ASSOCIATING FACTOR FOR REPLICATION INITIATION"/>
    <property type="match status" value="1"/>
</dbReference>
<dbReference type="Gene3D" id="3.40.50.10490">
    <property type="entry name" value="Glucose-6-phosphate isomerase like protein, domain 1"/>
    <property type="match status" value="1"/>
</dbReference>
<dbReference type="SUPFAM" id="SSF53697">
    <property type="entry name" value="SIS domain"/>
    <property type="match status" value="1"/>
</dbReference>
<evidence type="ECO:0000256" key="2">
    <source>
        <dbReference type="ARBA" id="ARBA00004496"/>
    </source>
</evidence>
<dbReference type="UniPathway" id="UPA00041">
    <property type="reaction ID" value="UER00436"/>
</dbReference>
<evidence type="ECO:0000256" key="5">
    <source>
        <dbReference type="ARBA" id="ARBA00022723"/>
    </source>
</evidence>
<dbReference type="GO" id="GO:2001061">
    <property type="term" value="P:D-glycero-D-manno-heptose 7-phosphate biosynthetic process"/>
    <property type="evidence" value="ECO:0007669"/>
    <property type="project" value="UniProtKB-UniPathway"/>
</dbReference>
<feature type="domain" description="SIS" evidence="10">
    <location>
        <begin position="45"/>
        <end position="199"/>
    </location>
</feature>
<feature type="binding site" evidence="9">
    <location>
        <position position="73"/>
    </location>
    <ligand>
        <name>Zn(2+)</name>
        <dbReference type="ChEBI" id="CHEBI:29105"/>
    </ligand>
</feature>
<organism evidence="11 12">
    <name type="scientific">Baekduia soli</name>
    <dbReference type="NCBI Taxonomy" id="496014"/>
    <lineage>
        <taxon>Bacteria</taxon>
        <taxon>Bacillati</taxon>
        <taxon>Actinomycetota</taxon>
        <taxon>Thermoleophilia</taxon>
        <taxon>Solirubrobacterales</taxon>
        <taxon>Baekduiaceae</taxon>
        <taxon>Baekduia</taxon>
    </lineage>
</organism>
<dbReference type="Proteomes" id="UP000321805">
    <property type="component" value="Chromosome"/>
</dbReference>
<proteinExistence type="inferred from homology"/>
<keyword evidence="4 9" id="KW-0963">Cytoplasm</keyword>
<dbReference type="GO" id="GO:0005975">
    <property type="term" value="P:carbohydrate metabolic process"/>
    <property type="evidence" value="ECO:0007669"/>
    <property type="project" value="UniProtKB-UniRule"/>
</dbReference>
<comment type="cofactor">
    <cofactor evidence="9">
        <name>Zn(2+)</name>
        <dbReference type="ChEBI" id="CHEBI:29105"/>
    </cofactor>
    <text evidence="9">Binds 1 zinc ion per subunit.</text>
</comment>
<dbReference type="InterPro" id="IPR001347">
    <property type="entry name" value="SIS_dom"/>
</dbReference>
<dbReference type="PANTHER" id="PTHR30390:SF6">
    <property type="entry name" value="DNAA INITIATOR-ASSOCIATING PROTEIN DIAA"/>
    <property type="match status" value="1"/>
</dbReference>
<evidence type="ECO:0000256" key="6">
    <source>
        <dbReference type="ARBA" id="ARBA00022833"/>
    </source>
</evidence>
<dbReference type="Pfam" id="PF13580">
    <property type="entry name" value="SIS_2"/>
    <property type="match status" value="1"/>
</dbReference>
<evidence type="ECO:0000256" key="7">
    <source>
        <dbReference type="ARBA" id="ARBA00023235"/>
    </source>
</evidence>
<evidence type="ECO:0000256" key="8">
    <source>
        <dbReference type="ARBA" id="ARBA00023277"/>
    </source>
</evidence>
<evidence type="ECO:0000313" key="11">
    <source>
        <dbReference type="EMBL" id="QEC46655.1"/>
    </source>
</evidence>
<dbReference type="GO" id="GO:0008270">
    <property type="term" value="F:zinc ion binding"/>
    <property type="evidence" value="ECO:0007669"/>
    <property type="project" value="UniProtKB-UniRule"/>
</dbReference>
<evidence type="ECO:0000256" key="3">
    <source>
        <dbReference type="ARBA" id="ARBA00009894"/>
    </source>
</evidence>
<comment type="function">
    <text evidence="9">Catalyzes the isomerization of sedoheptulose 7-phosphate in D-glycero-D-manno-heptose 7-phosphate.</text>
</comment>
<dbReference type="InterPro" id="IPR046348">
    <property type="entry name" value="SIS_dom_sf"/>
</dbReference>
<protein>
    <recommendedName>
        <fullName evidence="9">Phosphoheptose isomerase</fullName>
        <ecNumber evidence="9">5.3.1.28</ecNumber>
    </recommendedName>
    <alternativeName>
        <fullName evidence="9">Sedoheptulose 7-phosphate isomerase</fullName>
    </alternativeName>
</protein>
<comment type="pathway">
    <text evidence="9">Carbohydrate biosynthesis; D-glycero-D-manno-heptose 7-phosphate biosynthesis; D-glycero-alpha-D-manno-heptose 7-phosphate and D-glycero-beta-D-manno-heptose 7-phosphate from sedoheptulose 7-phosphate: step 1/1.</text>
</comment>